<evidence type="ECO:0000313" key="2">
    <source>
        <dbReference type="Proteomes" id="UP001149140"/>
    </source>
</evidence>
<proteinExistence type="predicted"/>
<reference evidence="1" key="1">
    <citation type="submission" date="2022-10" db="EMBL/GenBank/DDBJ databases">
        <title>The WGS of Solirubrobacter ginsenosidimutans DSM 21036.</title>
        <authorList>
            <person name="Jiang Z."/>
        </authorList>
    </citation>
    <scope>NUCLEOTIDE SEQUENCE</scope>
    <source>
        <strain evidence="1">DSM 21036</strain>
    </source>
</reference>
<dbReference type="AlphaFoldDB" id="A0A9X3N287"/>
<name>A0A9X3N287_9ACTN</name>
<dbReference type="Gene3D" id="2.60.120.1140">
    <property type="entry name" value="Protein of unknown function DUF192"/>
    <property type="match status" value="1"/>
</dbReference>
<dbReference type="InterPro" id="IPR003795">
    <property type="entry name" value="DUF192"/>
</dbReference>
<protein>
    <submittedName>
        <fullName evidence="1">DUF192 domain-containing protein</fullName>
    </submittedName>
</protein>
<dbReference type="InterPro" id="IPR038695">
    <property type="entry name" value="Saro_0823-like_sf"/>
</dbReference>
<accession>A0A9X3N287</accession>
<organism evidence="1 2">
    <name type="scientific">Solirubrobacter ginsenosidimutans</name>
    <dbReference type="NCBI Taxonomy" id="490573"/>
    <lineage>
        <taxon>Bacteria</taxon>
        <taxon>Bacillati</taxon>
        <taxon>Actinomycetota</taxon>
        <taxon>Thermoleophilia</taxon>
        <taxon>Solirubrobacterales</taxon>
        <taxon>Solirubrobacteraceae</taxon>
        <taxon>Solirubrobacter</taxon>
    </lineage>
</organism>
<dbReference type="Pfam" id="PF02643">
    <property type="entry name" value="DUF192"/>
    <property type="match status" value="1"/>
</dbReference>
<keyword evidence="2" id="KW-1185">Reference proteome</keyword>
<dbReference type="Proteomes" id="UP001149140">
    <property type="component" value="Unassembled WGS sequence"/>
</dbReference>
<sequence length="118" mass="12878">MSAAGACPRLDGLPGRELAGGLRIAEAHTRASRMKGLAKLDDMPETTGLHIPRCRSVHTFTMRFPLDLIWLDKAGQVVRVDPNVPPRRVKNCLRARSVIETRGGTADRFLAAGLTDPH</sequence>
<evidence type="ECO:0000313" key="1">
    <source>
        <dbReference type="EMBL" id="MDA0163508.1"/>
    </source>
</evidence>
<dbReference type="EMBL" id="JAPDOD010000025">
    <property type="protein sequence ID" value="MDA0163508.1"/>
    <property type="molecule type" value="Genomic_DNA"/>
</dbReference>
<gene>
    <name evidence="1" type="ORF">OM076_24760</name>
</gene>
<dbReference type="RefSeq" id="WP_270042753.1">
    <property type="nucleotide sequence ID" value="NZ_JAPDOD010000025.1"/>
</dbReference>
<comment type="caution">
    <text evidence="1">The sequence shown here is derived from an EMBL/GenBank/DDBJ whole genome shotgun (WGS) entry which is preliminary data.</text>
</comment>